<dbReference type="RefSeq" id="WP_280833933.1">
    <property type="nucleotide sequence ID" value="NZ_JARXVE010000006.1"/>
</dbReference>
<reference evidence="1 2" key="1">
    <citation type="submission" date="2023-04" db="EMBL/GenBank/DDBJ databases">
        <title>Forest soil microbial communities from Buena Vista Peninsula, Colon Province, Panama.</title>
        <authorList>
            <person name="Bouskill N."/>
        </authorList>
    </citation>
    <scope>NUCLEOTIDE SEQUENCE [LARGE SCALE GENOMIC DNA]</scope>
    <source>
        <strain evidence="1 2">AC80</strain>
    </source>
</reference>
<accession>A0ABT6L348</accession>
<sequence length="64" mass="6554">MVAPLVLAVLGDASPFGSADVALGSNLLRMLESVPIGRMVGFSAGKVTREQLDELLAGINAARS</sequence>
<dbReference type="Proteomes" id="UP001160130">
    <property type="component" value="Unassembled WGS sequence"/>
</dbReference>
<evidence type="ECO:0000313" key="2">
    <source>
        <dbReference type="Proteomes" id="UP001160130"/>
    </source>
</evidence>
<keyword evidence="2" id="KW-1185">Reference proteome</keyword>
<comment type="caution">
    <text evidence="1">The sequence shown here is derived from an EMBL/GenBank/DDBJ whole genome shotgun (WGS) entry which is preliminary data.</text>
</comment>
<name>A0ABT6L348_9MYCO</name>
<evidence type="ECO:0000313" key="1">
    <source>
        <dbReference type="EMBL" id="MDH6197336.1"/>
    </source>
</evidence>
<proteinExistence type="predicted"/>
<protein>
    <submittedName>
        <fullName evidence="1">Uncharacterized protein</fullName>
    </submittedName>
</protein>
<dbReference type="EMBL" id="JARXVE010000006">
    <property type="protein sequence ID" value="MDH6197336.1"/>
    <property type="molecule type" value="Genomic_DNA"/>
</dbReference>
<gene>
    <name evidence="1" type="ORF">M2272_003989</name>
</gene>
<organism evidence="1 2">
    <name type="scientific">Mycolicibacterium frederiksbergense</name>
    <dbReference type="NCBI Taxonomy" id="117567"/>
    <lineage>
        <taxon>Bacteria</taxon>
        <taxon>Bacillati</taxon>
        <taxon>Actinomycetota</taxon>
        <taxon>Actinomycetes</taxon>
        <taxon>Mycobacteriales</taxon>
        <taxon>Mycobacteriaceae</taxon>
        <taxon>Mycolicibacterium</taxon>
    </lineage>
</organism>